<dbReference type="OMA" id="ILCGCDC"/>
<dbReference type="GO" id="GO:0042054">
    <property type="term" value="F:histone methyltransferase activity"/>
    <property type="evidence" value="ECO:0007669"/>
    <property type="project" value="InterPro"/>
</dbReference>
<dbReference type="PANTHER" id="PTHR45660">
    <property type="entry name" value="HISTONE-LYSINE N-METHYLTRANSFERASE SETMAR"/>
    <property type="match status" value="1"/>
</dbReference>
<dbReference type="PROSITE" id="PS50868">
    <property type="entry name" value="POST_SET"/>
    <property type="match status" value="1"/>
</dbReference>
<proteinExistence type="predicted"/>
<dbReference type="InterPro" id="IPR001214">
    <property type="entry name" value="SET_dom"/>
</dbReference>
<feature type="region of interest" description="Disordered" evidence="9">
    <location>
        <begin position="77"/>
        <end position="96"/>
    </location>
</feature>
<dbReference type="Proteomes" id="UP000655225">
    <property type="component" value="Unassembled WGS sequence"/>
</dbReference>
<evidence type="ECO:0000256" key="6">
    <source>
        <dbReference type="ARBA" id="ARBA00022853"/>
    </source>
</evidence>
<evidence type="ECO:0000256" key="5">
    <source>
        <dbReference type="ARBA" id="ARBA00022691"/>
    </source>
</evidence>
<dbReference type="PANTHER" id="PTHR45660:SF46">
    <property type="entry name" value="HISTONE-LYSINE N-METHYLTRANSFERASE, H3 LYSINE-9 SPECIFIC SUVH6"/>
    <property type="match status" value="1"/>
</dbReference>
<reference evidence="14 15" key="1">
    <citation type="submission" date="2020-04" db="EMBL/GenBank/DDBJ databases">
        <title>Plant Genome Project.</title>
        <authorList>
            <person name="Zhang R.-G."/>
        </authorList>
    </citation>
    <scope>NUCLEOTIDE SEQUENCE [LARGE SCALE GENOMIC DNA]</scope>
    <source>
        <strain evidence="14">YNK0</strain>
        <tissue evidence="14">Leaf</tissue>
    </source>
</reference>
<dbReference type="AlphaFoldDB" id="A0A835D1T8"/>
<dbReference type="InterPro" id="IPR025794">
    <property type="entry name" value="H3-K9-MeTrfase_plant"/>
</dbReference>
<dbReference type="GO" id="GO:0005694">
    <property type="term" value="C:chromosome"/>
    <property type="evidence" value="ECO:0007669"/>
    <property type="project" value="UniProtKB-SubCell"/>
</dbReference>
<evidence type="ECO:0000256" key="9">
    <source>
        <dbReference type="SAM" id="MobiDB-lite"/>
    </source>
</evidence>
<dbReference type="OrthoDB" id="5792673at2759"/>
<sequence>MERSMSEKYPARRRILARRDFPPGCGRNAPLVSKEECLKLIASKRRNLGNEKSSVERKLSEKMVRDDAKQVREEIEVDRKVGSSEGKVGGKESVKHIDDKSLKRECAWTMWRRGKKAFKSSPTIGTGRNKGKKLELMVQESSKSFPHKKRDEVGSSEGKSSKKKLPPTGKASYQCMGQLVDRGEEDFPENNEEYENVILGQRAHQFKLSSIPFGLHTWSDKGDVGEAVTRNKVRKTLRLFQAICRKLLQEEEAKSKEQGNTLRRVDLLAAELLKKKQKWVNTGKPILGPVPGVEVGDEFHYRVELAIVGLHRPFQGGIDSVEHGGNFLATSIVASGGYPGDEMDNSDVLIYSGQGGTPSGGDKKHQDQKLERGNLALKNSMDARTHVRVIRGFKETKVSDSTYARGKIVATFTYDGMYMVEKYWQERGQYGTLVFKFQLKRIPGQPELALREVKKSKKSRVHEGLCVYDISQKKEKMPICALNTIDDEKPPPFNYITNVIYPKWYNPAPPRGCECTNECSDSEKCSCAVKNGGQIPFNYNGAVVETKPLIYECGPSCKCPPSCYNRVSQHGIKFQLEIFKTESRGWGVRSLTSIPSGSFICEYIGELLQDIEAEQRTGNDEYLFDIGHNFNDHTLWDGLSTFIPDLQPNSYCEVIEDVGFTIDAAHHGNVGRFINHSCSPNLYAQNVLYDDDDKRMPHIMIFAMENIPPLQELTYHYHCPIGQVRDSDGNVKVKSCYCGSLDCTGRMY</sequence>
<feature type="domain" description="Pre-SET" evidence="11">
    <location>
        <begin position="511"/>
        <end position="571"/>
    </location>
</feature>
<comment type="subcellular location">
    <subcellularLocation>
        <location evidence="1">Chromosome</location>
    </subcellularLocation>
    <subcellularLocation>
        <location evidence="8">Nucleus</location>
    </subcellularLocation>
</comment>
<dbReference type="InterPro" id="IPR003616">
    <property type="entry name" value="Post-SET_dom"/>
</dbReference>
<dbReference type="InterPro" id="IPR036987">
    <property type="entry name" value="SRA-YDG_sf"/>
</dbReference>
<dbReference type="InterPro" id="IPR007728">
    <property type="entry name" value="Pre-SET_dom"/>
</dbReference>
<protein>
    <submittedName>
        <fullName evidence="14">Uncharacterized protein</fullName>
    </submittedName>
</protein>
<evidence type="ECO:0000259" key="10">
    <source>
        <dbReference type="PROSITE" id="PS50280"/>
    </source>
</evidence>
<name>A0A835D1T8_TETSI</name>
<evidence type="ECO:0000256" key="1">
    <source>
        <dbReference type="ARBA" id="ARBA00004286"/>
    </source>
</evidence>
<organism evidence="14 15">
    <name type="scientific">Tetracentron sinense</name>
    <name type="common">Spur-leaf</name>
    <dbReference type="NCBI Taxonomy" id="13715"/>
    <lineage>
        <taxon>Eukaryota</taxon>
        <taxon>Viridiplantae</taxon>
        <taxon>Streptophyta</taxon>
        <taxon>Embryophyta</taxon>
        <taxon>Tracheophyta</taxon>
        <taxon>Spermatophyta</taxon>
        <taxon>Magnoliopsida</taxon>
        <taxon>Trochodendrales</taxon>
        <taxon>Trochodendraceae</taxon>
        <taxon>Tetracentron</taxon>
    </lineage>
</organism>
<dbReference type="InterPro" id="IPR051357">
    <property type="entry name" value="H3K9_HMTase_SUVAR3-9"/>
</dbReference>
<evidence type="ECO:0000256" key="2">
    <source>
        <dbReference type="ARBA" id="ARBA00022454"/>
    </source>
</evidence>
<keyword evidence="7 8" id="KW-0539">Nucleus</keyword>
<keyword evidence="6" id="KW-0156">Chromatin regulator</keyword>
<dbReference type="SMART" id="SM00466">
    <property type="entry name" value="SRA"/>
    <property type="match status" value="1"/>
</dbReference>
<dbReference type="PROSITE" id="PS51575">
    <property type="entry name" value="SAM_MT43_SUVAR39_2"/>
    <property type="match status" value="1"/>
</dbReference>
<dbReference type="SUPFAM" id="SSF82199">
    <property type="entry name" value="SET domain"/>
    <property type="match status" value="1"/>
</dbReference>
<dbReference type="InterPro" id="IPR003105">
    <property type="entry name" value="SRA_YDG"/>
</dbReference>
<feature type="domain" description="SET" evidence="10">
    <location>
        <begin position="574"/>
        <end position="718"/>
    </location>
</feature>
<dbReference type="GO" id="GO:0003690">
    <property type="term" value="F:double-stranded DNA binding"/>
    <property type="evidence" value="ECO:0007669"/>
    <property type="project" value="TreeGrafter"/>
</dbReference>
<dbReference type="SMART" id="SM00468">
    <property type="entry name" value="PreSET"/>
    <property type="match status" value="1"/>
</dbReference>
<dbReference type="EMBL" id="JABCRI010000021">
    <property type="protein sequence ID" value="KAF8380607.1"/>
    <property type="molecule type" value="Genomic_DNA"/>
</dbReference>
<dbReference type="PROSITE" id="PS50867">
    <property type="entry name" value="PRE_SET"/>
    <property type="match status" value="1"/>
</dbReference>
<evidence type="ECO:0000259" key="11">
    <source>
        <dbReference type="PROSITE" id="PS50867"/>
    </source>
</evidence>
<gene>
    <name evidence="14" type="ORF">HHK36_028095</name>
</gene>
<dbReference type="PROSITE" id="PS50280">
    <property type="entry name" value="SET"/>
    <property type="match status" value="1"/>
</dbReference>
<keyword evidence="4" id="KW-0808">Transferase</keyword>
<evidence type="ECO:0000259" key="12">
    <source>
        <dbReference type="PROSITE" id="PS50868"/>
    </source>
</evidence>
<evidence type="ECO:0000256" key="3">
    <source>
        <dbReference type="ARBA" id="ARBA00022603"/>
    </source>
</evidence>
<evidence type="ECO:0000259" key="13">
    <source>
        <dbReference type="PROSITE" id="PS51015"/>
    </source>
</evidence>
<evidence type="ECO:0000256" key="8">
    <source>
        <dbReference type="PROSITE-ProRule" id="PRU00358"/>
    </source>
</evidence>
<dbReference type="Pfam" id="PF00856">
    <property type="entry name" value="SET"/>
    <property type="match status" value="1"/>
</dbReference>
<keyword evidence="3" id="KW-0489">Methyltransferase</keyword>
<dbReference type="InterPro" id="IPR046341">
    <property type="entry name" value="SET_dom_sf"/>
</dbReference>
<dbReference type="InterPro" id="IPR015947">
    <property type="entry name" value="PUA-like_sf"/>
</dbReference>
<feature type="region of interest" description="Disordered" evidence="9">
    <location>
        <begin position="140"/>
        <end position="171"/>
    </location>
</feature>
<dbReference type="SMART" id="SM00317">
    <property type="entry name" value="SET"/>
    <property type="match status" value="1"/>
</dbReference>
<dbReference type="PROSITE" id="PS51015">
    <property type="entry name" value="YDG"/>
    <property type="match status" value="1"/>
</dbReference>
<evidence type="ECO:0000313" key="14">
    <source>
        <dbReference type="EMBL" id="KAF8380607.1"/>
    </source>
</evidence>
<feature type="domain" description="YDG" evidence="13">
    <location>
        <begin position="288"/>
        <end position="441"/>
    </location>
</feature>
<dbReference type="Pfam" id="PF02182">
    <property type="entry name" value="SAD_SRA"/>
    <property type="match status" value="1"/>
</dbReference>
<evidence type="ECO:0000313" key="15">
    <source>
        <dbReference type="Proteomes" id="UP000655225"/>
    </source>
</evidence>
<dbReference type="Gene3D" id="2.170.270.10">
    <property type="entry name" value="SET domain"/>
    <property type="match status" value="1"/>
</dbReference>
<evidence type="ECO:0000256" key="4">
    <source>
        <dbReference type="ARBA" id="ARBA00022679"/>
    </source>
</evidence>
<accession>A0A835D1T8</accession>
<dbReference type="GO" id="GO:0008270">
    <property type="term" value="F:zinc ion binding"/>
    <property type="evidence" value="ECO:0007669"/>
    <property type="project" value="InterPro"/>
</dbReference>
<keyword evidence="5" id="KW-0949">S-adenosyl-L-methionine</keyword>
<dbReference type="Pfam" id="PF05033">
    <property type="entry name" value="Pre-SET"/>
    <property type="match status" value="1"/>
</dbReference>
<evidence type="ECO:0000256" key="7">
    <source>
        <dbReference type="ARBA" id="ARBA00023242"/>
    </source>
</evidence>
<dbReference type="SUPFAM" id="SSF88697">
    <property type="entry name" value="PUA domain-like"/>
    <property type="match status" value="1"/>
</dbReference>
<feature type="domain" description="Post-SET" evidence="12">
    <location>
        <begin position="732"/>
        <end position="748"/>
    </location>
</feature>
<keyword evidence="2" id="KW-0158">Chromosome</keyword>
<comment type="caution">
    <text evidence="14">The sequence shown here is derived from an EMBL/GenBank/DDBJ whole genome shotgun (WGS) entry which is preliminary data.</text>
</comment>
<dbReference type="Gene3D" id="2.30.280.10">
    <property type="entry name" value="SRA-YDG"/>
    <property type="match status" value="1"/>
</dbReference>
<keyword evidence="15" id="KW-1185">Reference proteome</keyword>
<dbReference type="GO" id="GO:0032259">
    <property type="term" value="P:methylation"/>
    <property type="evidence" value="ECO:0007669"/>
    <property type="project" value="UniProtKB-KW"/>
</dbReference>
<dbReference type="GO" id="GO:0005634">
    <property type="term" value="C:nucleus"/>
    <property type="evidence" value="ECO:0007669"/>
    <property type="project" value="UniProtKB-SubCell"/>
</dbReference>